<feature type="active site" description="Proton donor" evidence="20">
    <location>
        <position position="236"/>
    </location>
</feature>
<dbReference type="Pfam" id="PF02873">
    <property type="entry name" value="MurB_C"/>
    <property type="match status" value="1"/>
</dbReference>
<dbReference type="SUPFAM" id="SSF56176">
    <property type="entry name" value="FAD-binding/transporter-associated domain-like"/>
    <property type="match status" value="1"/>
</dbReference>
<dbReference type="NCBIfam" id="NF010478">
    <property type="entry name" value="PRK13903.1"/>
    <property type="match status" value="1"/>
</dbReference>
<comment type="subcellular location">
    <subcellularLocation>
        <location evidence="3 20">Cytoplasm</location>
    </subcellularLocation>
</comment>
<evidence type="ECO:0000313" key="23">
    <source>
        <dbReference type="Proteomes" id="UP000651977"/>
    </source>
</evidence>
<evidence type="ECO:0000256" key="10">
    <source>
        <dbReference type="ARBA" id="ARBA00022630"/>
    </source>
</evidence>
<dbReference type="EC" id="1.3.1.98" evidence="6 20"/>
<feature type="domain" description="FAD-binding PCMH-type" evidence="21">
    <location>
        <begin position="20"/>
        <end position="191"/>
    </location>
</feature>
<dbReference type="InterPro" id="IPR016169">
    <property type="entry name" value="FAD-bd_PCMH_sub2"/>
</dbReference>
<evidence type="ECO:0000259" key="21">
    <source>
        <dbReference type="PROSITE" id="PS51387"/>
    </source>
</evidence>
<dbReference type="Pfam" id="PF01565">
    <property type="entry name" value="FAD_binding_4"/>
    <property type="match status" value="1"/>
</dbReference>
<evidence type="ECO:0000256" key="16">
    <source>
        <dbReference type="ARBA" id="ARBA00023306"/>
    </source>
</evidence>
<comment type="pathway">
    <text evidence="4 20">Cell wall biogenesis; peptidoglycan biosynthesis.</text>
</comment>
<evidence type="ECO:0000256" key="9">
    <source>
        <dbReference type="ARBA" id="ARBA00022618"/>
    </source>
</evidence>
<protein>
    <recommendedName>
        <fullName evidence="7 20">UDP-N-acetylenolpyruvoylglucosamine reductase</fullName>
        <ecNumber evidence="6 20">1.3.1.98</ecNumber>
    </recommendedName>
    <alternativeName>
        <fullName evidence="18 20">UDP-N-acetylmuramate dehydrogenase</fullName>
    </alternativeName>
</protein>
<keyword evidence="16 20" id="KW-0131">Cell cycle</keyword>
<comment type="similarity">
    <text evidence="5 20">Belongs to the MurB family.</text>
</comment>
<evidence type="ECO:0000256" key="19">
    <source>
        <dbReference type="ARBA" id="ARBA00048914"/>
    </source>
</evidence>
<dbReference type="Gene3D" id="3.30.465.10">
    <property type="match status" value="1"/>
</dbReference>
<dbReference type="PANTHER" id="PTHR21071:SF4">
    <property type="entry name" value="UDP-N-ACETYLENOLPYRUVOYLGLUCOSAMINE REDUCTASE"/>
    <property type="match status" value="1"/>
</dbReference>
<evidence type="ECO:0000256" key="15">
    <source>
        <dbReference type="ARBA" id="ARBA00023002"/>
    </source>
</evidence>
<evidence type="ECO:0000256" key="4">
    <source>
        <dbReference type="ARBA" id="ARBA00004752"/>
    </source>
</evidence>
<keyword evidence="11 20" id="KW-0274">FAD</keyword>
<evidence type="ECO:0000256" key="6">
    <source>
        <dbReference type="ARBA" id="ARBA00012518"/>
    </source>
</evidence>
<gene>
    <name evidence="20 22" type="primary">murB</name>
    <name evidence="22" type="ORF">GCM10007414_20240</name>
</gene>
<comment type="cofactor">
    <cofactor evidence="1 20">
        <name>FAD</name>
        <dbReference type="ChEBI" id="CHEBI:57692"/>
    </cofactor>
</comment>
<evidence type="ECO:0000256" key="2">
    <source>
        <dbReference type="ARBA" id="ARBA00003921"/>
    </source>
</evidence>
<keyword evidence="17 20" id="KW-0961">Cell wall biogenesis/degradation</keyword>
<evidence type="ECO:0000313" key="22">
    <source>
        <dbReference type="EMBL" id="GGB06878.1"/>
    </source>
</evidence>
<comment type="function">
    <text evidence="2 20">Cell wall formation.</text>
</comment>
<dbReference type="InterPro" id="IPR016166">
    <property type="entry name" value="FAD-bd_PCMH"/>
</dbReference>
<dbReference type="InterPro" id="IPR036635">
    <property type="entry name" value="MurB_C_sf"/>
</dbReference>
<reference evidence="23" key="1">
    <citation type="journal article" date="2019" name="Int. J. Syst. Evol. Microbiol.">
        <title>The Global Catalogue of Microorganisms (GCM) 10K type strain sequencing project: providing services to taxonomists for standard genome sequencing and annotation.</title>
        <authorList>
            <consortium name="The Broad Institute Genomics Platform"/>
            <consortium name="The Broad Institute Genome Sequencing Center for Infectious Disease"/>
            <person name="Wu L."/>
            <person name="Ma J."/>
        </authorList>
    </citation>
    <scope>NUCLEOTIDE SEQUENCE [LARGE SCALE GENOMIC DNA]</scope>
    <source>
        <strain evidence="23">CGMCC 1.10131</strain>
    </source>
</reference>
<dbReference type="Gene3D" id="3.30.43.10">
    <property type="entry name" value="Uridine Diphospho-n-acetylenolpyruvylglucosamine Reductase, domain 2"/>
    <property type="match status" value="1"/>
</dbReference>
<evidence type="ECO:0000256" key="14">
    <source>
        <dbReference type="ARBA" id="ARBA00022984"/>
    </source>
</evidence>
<evidence type="ECO:0000256" key="12">
    <source>
        <dbReference type="ARBA" id="ARBA00022857"/>
    </source>
</evidence>
<comment type="caution">
    <text evidence="22">The sequence shown here is derived from an EMBL/GenBank/DDBJ whole genome shotgun (WGS) entry which is preliminary data.</text>
</comment>
<organism evidence="22 23">
    <name type="scientific">Agarivorans gilvus</name>
    <dbReference type="NCBI Taxonomy" id="680279"/>
    <lineage>
        <taxon>Bacteria</taxon>
        <taxon>Pseudomonadati</taxon>
        <taxon>Pseudomonadota</taxon>
        <taxon>Gammaproteobacteria</taxon>
        <taxon>Alteromonadales</taxon>
        <taxon>Alteromonadaceae</taxon>
        <taxon>Agarivorans</taxon>
    </lineage>
</organism>
<keyword evidence="12 20" id="KW-0521">NADP</keyword>
<keyword evidence="15 20" id="KW-0560">Oxidoreductase</keyword>
<dbReference type="EMBL" id="BMDY01000011">
    <property type="protein sequence ID" value="GGB06878.1"/>
    <property type="molecule type" value="Genomic_DNA"/>
</dbReference>
<keyword evidence="9 20" id="KW-0132">Cell division</keyword>
<dbReference type="InterPro" id="IPR016167">
    <property type="entry name" value="FAD-bd_PCMH_sub1"/>
</dbReference>
<dbReference type="RefSeq" id="WP_055732961.1">
    <property type="nucleotide sequence ID" value="NZ_BMDY01000011.1"/>
</dbReference>
<dbReference type="SUPFAM" id="SSF56194">
    <property type="entry name" value="Uridine diphospho-N-Acetylenolpyruvylglucosamine reductase, MurB, C-terminal domain"/>
    <property type="match status" value="1"/>
</dbReference>
<evidence type="ECO:0000256" key="13">
    <source>
        <dbReference type="ARBA" id="ARBA00022960"/>
    </source>
</evidence>
<evidence type="ECO:0000256" key="11">
    <source>
        <dbReference type="ARBA" id="ARBA00022827"/>
    </source>
</evidence>
<keyword evidence="13 20" id="KW-0133">Cell shape</keyword>
<dbReference type="InterPro" id="IPR036318">
    <property type="entry name" value="FAD-bd_PCMH-like_sf"/>
</dbReference>
<dbReference type="PROSITE" id="PS51387">
    <property type="entry name" value="FAD_PCMH"/>
    <property type="match status" value="1"/>
</dbReference>
<dbReference type="NCBIfam" id="TIGR00179">
    <property type="entry name" value="murB"/>
    <property type="match status" value="1"/>
</dbReference>
<dbReference type="Proteomes" id="UP000651977">
    <property type="component" value="Unassembled WGS sequence"/>
</dbReference>
<sequence length="355" mass="38941">MNQPSDVISDAALAPYNSFSLQARARYLYLLREPAQLTELFRWIYANDLPWLVLGSGSNVLLLEDFAGVVIINQLAGITLSETKSDYYLDVAAGEDWPSLVEWSVQQGILGLENLALIPGTVGAAPVQNIGAYGVELADVCQQVEFFSIAEQQQQCLSPAQCEFAYRDSIFKHALKDKALITRVKFRLTKQWQAKLNYGGLRELGEGASAQQIFQQVIGMRQQKLPDPKVLGNAGSFFKNPVLNQQQLQQLMVKVPAIPVYPASAGSSKVAAGWLIDRLGLKGFQHGGAGVHQQQALVLVNHGQATAADILSVCRHIRHQVWQNFALVLEPEVRFIGAHGEVNPDTVLGRPDASQ</sequence>
<evidence type="ECO:0000256" key="18">
    <source>
        <dbReference type="ARBA" id="ARBA00031026"/>
    </source>
</evidence>
<dbReference type="Gene3D" id="3.90.78.10">
    <property type="entry name" value="UDP-N-acetylenolpyruvoylglucosamine reductase, C-terminal domain"/>
    <property type="match status" value="1"/>
</dbReference>
<dbReference type="InterPro" id="IPR006094">
    <property type="entry name" value="Oxid_FAD_bind_N"/>
</dbReference>
<proteinExistence type="inferred from homology"/>
<dbReference type="PANTHER" id="PTHR21071">
    <property type="entry name" value="UDP-N-ACETYLENOLPYRUVOYLGLUCOSAMINE REDUCTASE"/>
    <property type="match status" value="1"/>
</dbReference>
<dbReference type="InterPro" id="IPR011601">
    <property type="entry name" value="MurB_C"/>
</dbReference>
<keyword evidence="14 20" id="KW-0573">Peptidoglycan synthesis</keyword>
<keyword evidence="8 20" id="KW-0963">Cytoplasm</keyword>
<keyword evidence="10 20" id="KW-0285">Flavoprotein</keyword>
<evidence type="ECO:0000256" key="7">
    <source>
        <dbReference type="ARBA" id="ARBA00015188"/>
    </source>
</evidence>
<dbReference type="NCBIfam" id="NF000755">
    <property type="entry name" value="PRK00046.1"/>
    <property type="match status" value="1"/>
</dbReference>
<evidence type="ECO:0000256" key="3">
    <source>
        <dbReference type="ARBA" id="ARBA00004496"/>
    </source>
</evidence>
<feature type="active site" evidence="20">
    <location>
        <position position="332"/>
    </location>
</feature>
<dbReference type="HAMAP" id="MF_00037">
    <property type="entry name" value="MurB"/>
    <property type="match status" value="1"/>
</dbReference>
<name>A0ABQ1I2T7_9ALTE</name>
<evidence type="ECO:0000256" key="17">
    <source>
        <dbReference type="ARBA" id="ARBA00023316"/>
    </source>
</evidence>
<dbReference type="InterPro" id="IPR003170">
    <property type="entry name" value="MurB"/>
</dbReference>
<feature type="active site" evidence="20">
    <location>
        <position position="167"/>
    </location>
</feature>
<evidence type="ECO:0000256" key="5">
    <source>
        <dbReference type="ARBA" id="ARBA00010485"/>
    </source>
</evidence>
<evidence type="ECO:0000256" key="1">
    <source>
        <dbReference type="ARBA" id="ARBA00001974"/>
    </source>
</evidence>
<keyword evidence="23" id="KW-1185">Reference proteome</keyword>
<evidence type="ECO:0000256" key="20">
    <source>
        <dbReference type="HAMAP-Rule" id="MF_00037"/>
    </source>
</evidence>
<evidence type="ECO:0000256" key="8">
    <source>
        <dbReference type="ARBA" id="ARBA00022490"/>
    </source>
</evidence>
<accession>A0ABQ1I2T7</accession>
<comment type="catalytic activity">
    <reaction evidence="19 20">
        <text>UDP-N-acetyl-alpha-D-muramate + NADP(+) = UDP-N-acetyl-3-O-(1-carboxyvinyl)-alpha-D-glucosamine + NADPH + H(+)</text>
        <dbReference type="Rhea" id="RHEA:12248"/>
        <dbReference type="ChEBI" id="CHEBI:15378"/>
        <dbReference type="ChEBI" id="CHEBI:57783"/>
        <dbReference type="ChEBI" id="CHEBI:58349"/>
        <dbReference type="ChEBI" id="CHEBI:68483"/>
        <dbReference type="ChEBI" id="CHEBI:70757"/>
        <dbReference type="EC" id="1.3.1.98"/>
    </reaction>
</comment>